<keyword evidence="4" id="KW-1185">Reference proteome</keyword>
<dbReference type="Proteomes" id="UP000249547">
    <property type="component" value="Unassembled WGS sequence"/>
</dbReference>
<evidence type="ECO:0000259" key="2">
    <source>
        <dbReference type="Pfam" id="PF04073"/>
    </source>
</evidence>
<dbReference type="Gene3D" id="3.90.960.10">
    <property type="entry name" value="YbaK/aminoacyl-tRNA synthetase-associated domain"/>
    <property type="match status" value="1"/>
</dbReference>
<reference evidence="3 4" key="1">
    <citation type="submission" date="2018-06" db="EMBL/GenBank/DDBJ databases">
        <title>Genomic Encyclopedia of Archaeal and Bacterial Type Strains, Phase II (KMG-II): from individual species to whole genera.</title>
        <authorList>
            <person name="Goeker M."/>
        </authorList>
    </citation>
    <scope>NUCLEOTIDE SEQUENCE [LARGE SCALE GENOMIC DNA]</scope>
    <source>
        <strain evidence="3 4">DSM 23857</strain>
    </source>
</reference>
<evidence type="ECO:0000313" key="4">
    <source>
        <dbReference type="Proteomes" id="UP000249547"/>
    </source>
</evidence>
<dbReference type="OrthoDB" id="9798587at2"/>
<evidence type="ECO:0000313" key="3">
    <source>
        <dbReference type="EMBL" id="RAJ08180.1"/>
    </source>
</evidence>
<comment type="caution">
    <text evidence="3">The sequence shown here is derived from an EMBL/GenBank/DDBJ whole genome shotgun (WGS) entry which is preliminary data.</text>
</comment>
<dbReference type="InterPro" id="IPR040285">
    <property type="entry name" value="ProX/PRXD1"/>
</dbReference>
<dbReference type="GO" id="GO:0002161">
    <property type="term" value="F:aminoacyl-tRNA deacylase activity"/>
    <property type="evidence" value="ECO:0007669"/>
    <property type="project" value="InterPro"/>
</dbReference>
<dbReference type="EMBL" id="QLLL01000002">
    <property type="protein sequence ID" value="RAJ08180.1"/>
    <property type="molecule type" value="Genomic_DNA"/>
</dbReference>
<dbReference type="Pfam" id="PF04073">
    <property type="entry name" value="tRNA_edit"/>
    <property type="match status" value="1"/>
</dbReference>
<evidence type="ECO:0000256" key="1">
    <source>
        <dbReference type="ARBA" id="ARBA00010201"/>
    </source>
</evidence>
<protein>
    <submittedName>
        <fullName evidence="3">Ala-tRNA(Pro) deacylase</fullName>
    </submittedName>
</protein>
<dbReference type="InterPro" id="IPR007214">
    <property type="entry name" value="YbaK/aa-tRNA-synth-assoc-dom"/>
</dbReference>
<dbReference type="RefSeq" id="WP_111596358.1">
    <property type="nucleotide sequence ID" value="NZ_QLLL01000002.1"/>
</dbReference>
<dbReference type="PANTHER" id="PTHR31423:SF3">
    <property type="entry name" value="PROLYL-TRNA SYNTHETASE ASSOCIATED DOMAIN-CONTAINING PROTEIN 1-RELATED"/>
    <property type="match status" value="1"/>
</dbReference>
<name>A0A327QUX7_9BACT</name>
<dbReference type="PANTHER" id="PTHR31423">
    <property type="entry name" value="YBAK DOMAIN-CONTAINING PROTEIN"/>
    <property type="match status" value="1"/>
</dbReference>
<feature type="domain" description="YbaK/aminoacyl-tRNA synthetase-associated" evidence="2">
    <location>
        <begin position="43"/>
        <end position="157"/>
    </location>
</feature>
<dbReference type="AlphaFoldDB" id="A0A327QUX7"/>
<comment type="similarity">
    <text evidence="1">Belongs to the PRORSD1 family.</text>
</comment>
<gene>
    <name evidence="3" type="ORF">LX64_00827</name>
</gene>
<proteinExistence type="inferred from homology"/>
<dbReference type="InterPro" id="IPR036754">
    <property type="entry name" value="YbaK/aa-tRNA-synt-asso_dom_sf"/>
</dbReference>
<dbReference type="SUPFAM" id="SSF55826">
    <property type="entry name" value="YbaK/ProRS associated domain"/>
    <property type="match status" value="1"/>
</dbReference>
<sequence>MFYISEVTKSAPAVFKSPLQEKVYETLAKFNVPFERVDVDDAITMEDCLVINKQLNMKTVKTLFLTNRQQTAFYLFVTTAEKPFVTKDFSAALGVPRVSFASVELLYSMLGTPVGATTIFGLLLDTEHAVQVIIDEEVLLEEWYGCSDGTTTSYMKIPRDWVMNDFLAYVGHTPKMVKI</sequence>
<accession>A0A327QUX7</accession>
<organism evidence="3 4">
    <name type="scientific">Chitinophaga skermanii</name>
    <dbReference type="NCBI Taxonomy" id="331697"/>
    <lineage>
        <taxon>Bacteria</taxon>
        <taxon>Pseudomonadati</taxon>
        <taxon>Bacteroidota</taxon>
        <taxon>Chitinophagia</taxon>
        <taxon>Chitinophagales</taxon>
        <taxon>Chitinophagaceae</taxon>
        <taxon>Chitinophaga</taxon>
    </lineage>
</organism>